<dbReference type="InterPro" id="IPR001251">
    <property type="entry name" value="CRAL-TRIO_dom"/>
</dbReference>
<evidence type="ECO:0000256" key="2">
    <source>
        <dbReference type="ARBA" id="ARBA00004496"/>
    </source>
</evidence>
<evidence type="ECO:0000256" key="1">
    <source>
        <dbReference type="ARBA" id="ARBA00004370"/>
    </source>
</evidence>
<evidence type="ECO:0000256" key="8">
    <source>
        <dbReference type="ARBA" id="ARBA00023136"/>
    </source>
</evidence>
<dbReference type="SUPFAM" id="SSF46938">
    <property type="entry name" value="CRAL/TRIO N-terminal domain"/>
    <property type="match status" value="1"/>
</dbReference>
<dbReference type="PROSITE" id="PS50866">
    <property type="entry name" value="GOLD"/>
    <property type="match status" value="1"/>
</dbReference>
<dbReference type="GO" id="GO:0051301">
    <property type="term" value="P:cell division"/>
    <property type="evidence" value="ECO:0007669"/>
    <property type="project" value="UniProtKB-KW"/>
</dbReference>
<evidence type="ECO:0000256" key="3">
    <source>
        <dbReference type="ARBA" id="ARBA00007155"/>
    </source>
</evidence>
<dbReference type="Pfam" id="PF00650">
    <property type="entry name" value="CRAL_TRIO"/>
    <property type="match status" value="1"/>
</dbReference>
<comment type="subcellular location">
    <subcellularLocation>
        <location evidence="2">Cytoplasm</location>
    </subcellularLocation>
    <subcellularLocation>
        <location evidence="1">Membrane</location>
    </subcellularLocation>
</comment>
<feature type="domain" description="CRAL-TRIO" evidence="11">
    <location>
        <begin position="349"/>
        <end position="519"/>
    </location>
</feature>
<dbReference type="SMART" id="SM00516">
    <property type="entry name" value="SEC14"/>
    <property type="match status" value="1"/>
</dbReference>
<dbReference type="InParanoid" id="A0A200QKB4"/>
<feature type="domain" description="GOLD" evidence="12">
    <location>
        <begin position="521"/>
        <end position="626"/>
    </location>
</feature>
<dbReference type="InterPro" id="IPR036273">
    <property type="entry name" value="CRAL/TRIO_N_dom_sf"/>
</dbReference>
<gene>
    <name evidence="13" type="ORF">BVC80_8753g6</name>
</gene>
<evidence type="ECO:0000256" key="4">
    <source>
        <dbReference type="ARBA" id="ARBA00022448"/>
    </source>
</evidence>
<dbReference type="InterPro" id="IPR011074">
    <property type="entry name" value="CRAL/TRIO_N_dom"/>
</dbReference>
<evidence type="ECO:0000259" key="11">
    <source>
        <dbReference type="PROSITE" id="PS50191"/>
    </source>
</evidence>
<reference evidence="13 14" key="1">
    <citation type="journal article" date="2017" name="Mol. Plant">
        <title>The Genome of Medicinal Plant Macleaya cordata Provides New Insights into Benzylisoquinoline Alkaloids Metabolism.</title>
        <authorList>
            <person name="Liu X."/>
            <person name="Liu Y."/>
            <person name="Huang P."/>
            <person name="Ma Y."/>
            <person name="Qing Z."/>
            <person name="Tang Q."/>
            <person name="Cao H."/>
            <person name="Cheng P."/>
            <person name="Zheng Y."/>
            <person name="Yuan Z."/>
            <person name="Zhou Y."/>
            <person name="Liu J."/>
            <person name="Tang Z."/>
            <person name="Zhuo Y."/>
            <person name="Zhang Y."/>
            <person name="Yu L."/>
            <person name="Huang J."/>
            <person name="Yang P."/>
            <person name="Peng Q."/>
            <person name="Zhang J."/>
            <person name="Jiang W."/>
            <person name="Zhang Z."/>
            <person name="Lin K."/>
            <person name="Ro D.K."/>
            <person name="Chen X."/>
            <person name="Xiong X."/>
            <person name="Shang Y."/>
            <person name="Huang S."/>
            <person name="Zeng J."/>
        </authorList>
    </citation>
    <scope>NUCLEOTIDE SEQUENCE [LARGE SCALE GENOMIC DNA]</scope>
    <source>
        <strain evidence="14">cv. BLH2017</strain>
        <tissue evidence="13">Root</tissue>
    </source>
</reference>
<evidence type="ECO:0000256" key="5">
    <source>
        <dbReference type="ARBA" id="ARBA00022490"/>
    </source>
</evidence>
<keyword evidence="6" id="KW-0132">Cell division</keyword>
<dbReference type="PROSITE" id="PS50191">
    <property type="entry name" value="CRAL_TRIO"/>
    <property type="match status" value="1"/>
</dbReference>
<dbReference type="STRING" id="56857.A0A200QKB4"/>
<keyword evidence="4" id="KW-0813">Transport</keyword>
<dbReference type="AlphaFoldDB" id="A0A200QKB4"/>
<dbReference type="Pfam" id="PF03765">
    <property type="entry name" value="CRAL_TRIO_N"/>
    <property type="match status" value="1"/>
</dbReference>
<evidence type="ECO:0000256" key="10">
    <source>
        <dbReference type="SAM" id="MobiDB-lite"/>
    </source>
</evidence>
<keyword evidence="5" id="KW-0963">Cytoplasm</keyword>
<dbReference type="Gene3D" id="2.60.120.680">
    <property type="entry name" value="GOLD domain"/>
    <property type="match status" value="1"/>
</dbReference>
<dbReference type="PANTHER" id="PTHR45932">
    <property type="entry name" value="PATELLIN-1"/>
    <property type="match status" value="1"/>
</dbReference>
<comment type="caution">
    <text evidence="13">The sequence shown here is derived from an EMBL/GenBank/DDBJ whole genome shotgun (WGS) entry which is preliminary data.</text>
</comment>
<keyword evidence="9" id="KW-0131">Cell cycle</keyword>
<comment type="similarity">
    <text evidence="3">Belongs to the patellin family.</text>
</comment>
<dbReference type="FunCoup" id="A0A200QKB4">
    <property type="interactions" value="592"/>
</dbReference>
<dbReference type="EMBL" id="MVGT01001776">
    <property type="protein sequence ID" value="OVA10930.1"/>
    <property type="molecule type" value="Genomic_DNA"/>
</dbReference>
<dbReference type="GO" id="GO:0016020">
    <property type="term" value="C:membrane"/>
    <property type="evidence" value="ECO:0007669"/>
    <property type="project" value="UniProtKB-SubCell"/>
</dbReference>
<evidence type="ECO:0000256" key="7">
    <source>
        <dbReference type="ARBA" id="ARBA00023121"/>
    </source>
</evidence>
<proteinExistence type="inferred from homology"/>
<keyword evidence="8" id="KW-0472">Membrane</keyword>
<sequence length="631" mass="70259">MAEETKAPAAPAAEVVVVSEAAAAPSVEPTKEPTKECVPAVEETAEKEKATEEVVAVAETEETEKPKEEEEGKIEQSDSFKEESTIVADLEDPEKKALDELKQLIQQALNKHEFTSPPPKPEEKKPEAEEEKPEEKKPEEEEKPEEKKPEEEEKPVEEEKKAACEETHVESTTKEPESTPEPVKEVKKEEEKSVAAPEPPVEKKAEPVVEVVAKVVEAVSAKVVEAVSAAVVVDDDGAKTVEAIEETIVAVQSTKEPESSTPSDPAAESSCAVVEETVVETVVIEEEEVPPPPPEEVSIYGIPLLADERSDVILQKFLRARDFKVKEAFTMIKNVVRWRKEFGIEELLEEDLGNDFEKVVFMDGVDKEGHPVCYNVFGEFSNKDLQKTFTAEKFLRWRIQFLEKSIRKLDFTPGGISTLVQVNDLKNSPGPFQKELRVATNQAVTLLQDNYPEFVAKQIFVNVPWWYLAFNRMISPFLTLRTKSKFVFAGPSKSADTLFKYVAPEQVPVQFGGLNKEGEHEFSTADSVTEITIKPASKQTVEFPVSETCTLVWELRVVGWEVSYGAEFVPDAEDGYTVIVSKTRKLTPTDEPVLCTSFKIGEPGKVVLTIDNPTSKKKKLLYRSKTKSSSD</sequence>
<dbReference type="InterPro" id="IPR036865">
    <property type="entry name" value="CRAL-TRIO_dom_sf"/>
</dbReference>
<evidence type="ECO:0000313" key="13">
    <source>
        <dbReference type="EMBL" id="OVA10930.1"/>
    </source>
</evidence>
<feature type="compositionally biased region" description="Basic and acidic residues" evidence="10">
    <location>
        <begin position="63"/>
        <end position="84"/>
    </location>
</feature>
<dbReference type="OMA" id="CALSWEL"/>
<evidence type="ECO:0000259" key="12">
    <source>
        <dbReference type="PROSITE" id="PS50866"/>
    </source>
</evidence>
<protein>
    <submittedName>
        <fullName evidence="13">CRAL-TRIO domain</fullName>
    </submittedName>
</protein>
<accession>A0A200QKB4</accession>
<dbReference type="Pfam" id="PF25099">
    <property type="entry name" value="GOLD_PATL1_C"/>
    <property type="match status" value="1"/>
</dbReference>
<dbReference type="InterPro" id="IPR056794">
    <property type="entry name" value="PATL1-6_C_GOLD"/>
</dbReference>
<feature type="compositionally biased region" description="Basic and acidic residues" evidence="10">
    <location>
        <begin position="110"/>
        <end position="193"/>
    </location>
</feature>
<dbReference type="SMART" id="SM01100">
    <property type="entry name" value="CRAL_TRIO_N"/>
    <property type="match status" value="1"/>
</dbReference>
<dbReference type="SUPFAM" id="SSF52087">
    <property type="entry name" value="CRAL/TRIO domain"/>
    <property type="match status" value="1"/>
</dbReference>
<dbReference type="PANTHER" id="PTHR45932:SF17">
    <property type="entry name" value="CELLULAR RETINALDEHYDE-BINDING_TRIPLE FUNCTION DOMAIN-CONTAINING PROTEIN"/>
    <property type="match status" value="1"/>
</dbReference>
<organism evidence="13 14">
    <name type="scientific">Macleaya cordata</name>
    <name type="common">Five-seeded plume-poppy</name>
    <name type="synonym">Bocconia cordata</name>
    <dbReference type="NCBI Taxonomy" id="56857"/>
    <lineage>
        <taxon>Eukaryota</taxon>
        <taxon>Viridiplantae</taxon>
        <taxon>Streptophyta</taxon>
        <taxon>Embryophyta</taxon>
        <taxon>Tracheophyta</taxon>
        <taxon>Spermatophyta</taxon>
        <taxon>Magnoliopsida</taxon>
        <taxon>Ranunculales</taxon>
        <taxon>Papaveraceae</taxon>
        <taxon>Papaveroideae</taxon>
        <taxon>Macleaya</taxon>
    </lineage>
</organism>
<dbReference type="GO" id="GO:0008289">
    <property type="term" value="F:lipid binding"/>
    <property type="evidence" value="ECO:0007669"/>
    <property type="project" value="UniProtKB-KW"/>
</dbReference>
<keyword evidence="14" id="KW-1185">Reference proteome</keyword>
<dbReference type="Proteomes" id="UP000195402">
    <property type="component" value="Unassembled WGS sequence"/>
</dbReference>
<name>A0A200QKB4_MACCD</name>
<evidence type="ECO:0000313" key="14">
    <source>
        <dbReference type="Proteomes" id="UP000195402"/>
    </source>
</evidence>
<evidence type="ECO:0000256" key="9">
    <source>
        <dbReference type="ARBA" id="ARBA00023306"/>
    </source>
</evidence>
<dbReference type="InterPro" id="IPR009038">
    <property type="entry name" value="GOLD_dom"/>
</dbReference>
<feature type="compositionally biased region" description="Basic and acidic residues" evidence="10">
    <location>
        <begin position="93"/>
        <end position="102"/>
    </location>
</feature>
<dbReference type="GO" id="GO:0005737">
    <property type="term" value="C:cytoplasm"/>
    <property type="evidence" value="ECO:0007669"/>
    <property type="project" value="UniProtKB-SubCell"/>
</dbReference>
<dbReference type="CDD" id="cd00170">
    <property type="entry name" value="SEC14"/>
    <property type="match status" value="1"/>
</dbReference>
<feature type="region of interest" description="Disordered" evidence="10">
    <location>
        <begin position="22"/>
        <end position="205"/>
    </location>
</feature>
<dbReference type="OrthoDB" id="75724at2759"/>
<dbReference type="InterPro" id="IPR044834">
    <property type="entry name" value="PATL"/>
</dbReference>
<dbReference type="Gene3D" id="3.40.525.10">
    <property type="entry name" value="CRAL-TRIO lipid binding domain"/>
    <property type="match status" value="1"/>
</dbReference>
<keyword evidence="7" id="KW-0446">Lipid-binding</keyword>
<evidence type="ECO:0000256" key="6">
    <source>
        <dbReference type="ARBA" id="ARBA00022618"/>
    </source>
</evidence>